<dbReference type="InterPro" id="IPR050396">
    <property type="entry name" value="Glycosyltr_51/Transpeptidase"/>
</dbReference>
<dbReference type="SUPFAM" id="SSF53955">
    <property type="entry name" value="Lysozyme-like"/>
    <property type="match status" value="1"/>
</dbReference>
<gene>
    <name evidence="12" type="ORF">VPK24_11155</name>
</gene>
<dbReference type="Gene3D" id="3.40.710.10">
    <property type="entry name" value="DD-peptidase/beta-lactamase superfamily"/>
    <property type="match status" value="1"/>
</dbReference>
<evidence type="ECO:0000313" key="12">
    <source>
        <dbReference type="EMBL" id="MFG3818194.1"/>
    </source>
</evidence>
<evidence type="ECO:0000256" key="3">
    <source>
        <dbReference type="ARBA" id="ARBA00022676"/>
    </source>
</evidence>
<dbReference type="Proteomes" id="UP001604335">
    <property type="component" value="Unassembled WGS sequence"/>
</dbReference>
<name>A0ABW7CAL5_9CYAN</name>
<sequence>MPSNVSHKPSPRRPRSGVRPLPRSTPAPSPPIEPPSPGLWRLVVGAGQITGGTLLTVTMLGSAAVAGALVGLAVSFRNLPDVRILQTYTPSETSYIYDIKGRVLASLHDEANRVVVPLNQISPHLKRAVIAIEDSSFYQHPGINPGSIMRALVTNLERGRTSEGGSTLTMQLVKNLFLSPQRRISRKVAEAVLSLRLEQILKKDEILELYLNQVYWGHNNYGIETASRSYFGKAAADLNLAESAMLAGLIQAPEDYSPFLNFERAKQRQAIVLGRMLDLGWITPAEELAARNQPLNLGKSTSFQSSKLPYVTEAVTQELKKRFRREDLFKGGMRIQTTVDFDFQTMAEATVSAAHARMRSRGLRADQVALVAVDPRTHFVKAMVGGVDYRKSQFNRAIQAMRQPGSAFKPFVYYAAFATGRYTPNSAVNDTPVSYNDGGVMYRPKNYGGGFSGSVSIRRALEISLNIPVVRLGQEVGLNKVIETCRLLGFQSPLEPVLSLPLGSEDVTPLEMAGAYATFANNGWHSDTTFIVQVTDSSGKVLLDNTPRPQLVLDPWATATLTDTLRGVITNGTAKTANIGRPAAGKTGTTDSERDIWFVGYVPQLSVAVWAGNDNYRPIGYGATGGSYVAPIWREFMLKALQGVPAEDFRKPWEFQKP</sequence>
<accession>A0ABW7CAL5</accession>
<keyword evidence="6" id="KW-0511">Multifunctional enzyme</keyword>
<protein>
    <submittedName>
        <fullName evidence="12">Penicillin-binding protein 1A</fullName>
    </submittedName>
</protein>
<dbReference type="InterPro" id="IPR001460">
    <property type="entry name" value="PCN-bd_Tpept"/>
</dbReference>
<evidence type="ECO:0000259" key="11">
    <source>
        <dbReference type="Pfam" id="PF00912"/>
    </source>
</evidence>
<dbReference type="InterPro" id="IPR036950">
    <property type="entry name" value="PBP_transglycosylase"/>
</dbReference>
<feature type="domain" description="Glycosyl transferase family 51" evidence="11">
    <location>
        <begin position="101"/>
        <end position="276"/>
    </location>
</feature>
<dbReference type="EMBL" id="JAZAQF010000069">
    <property type="protein sequence ID" value="MFG3818194.1"/>
    <property type="molecule type" value="Genomic_DNA"/>
</dbReference>
<dbReference type="Gene3D" id="1.10.3810.10">
    <property type="entry name" value="Biosynthetic peptidoglycan transglycosylase-like"/>
    <property type="match status" value="1"/>
</dbReference>
<evidence type="ECO:0000256" key="5">
    <source>
        <dbReference type="ARBA" id="ARBA00022801"/>
    </source>
</evidence>
<dbReference type="SUPFAM" id="SSF56601">
    <property type="entry name" value="beta-lactamase/transpeptidase-like"/>
    <property type="match status" value="1"/>
</dbReference>
<feature type="compositionally biased region" description="Pro residues" evidence="9">
    <location>
        <begin position="23"/>
        <end position="35"/>
    </location>
</feature>
<evidence type="ECO:0000256" key="1">
    <source>
        <dbReference type="ARBA" id="ARBA00022645"/>
    </source>
</evidence>
<comment type="catalytic activity">
    <reaction evidence="7">
        <text>Preferential cleavage: (Ac)2-L-Lys-D-Ala-|-D-Ala. Also transpeptidation of peptidyl-alanyl moieties that are N-acyl substituents of D-alanine.</text>
        <dbReference type="EC" id="3.4.16.4"/>
    </reaction>
</comment>
<evidence type="ECO:0000256" key="6">
    <source>
        <dbReference type="ARBA" id="ARBA00023268"/>
    </source>
</evidence>
<evidence type="ECO:0000256" key="4">
    <source>
        <dbReference type="ARBA" id="ARBA00022679"/>
    </source>
</evidence>
<keyword evidence="3" id="KW-0328">Glycosyltransferase</keyword>
<proteinExistence type="predicted"/>
<keyword evidence="13" id="KW-1185">Reference proteome</keyword>
<feature type="domain" description="Penicillin-binding protein transpeptidase" evidence="10">
    <location>
        <begin position="369"/>
        <end position="637"/>
    </location>
</feature>
<dbReference type="InterPro" id="IPR023346">
    <property type="entry name" value="Lysozyme-like_dom_sf"/>
</dbReference>
<comment type="catalytic activity">
    <reaction evidence="8">
        <text>[GlcNAc-(1-&gt;4)-Mur2Ac(oyl-L-Ala-gamma-D-Glu-L-Lys-D-Ala-D-Ala)](n)-di-trans,octa-cis-undecaprenyl diphosphate + beta-D-GlcNAc-(1-&gt;4)-Mur2Ac(oyl-L-Ala-gamma-D-Glu-L-Lys-D-Ala-D-Ala)-di-trans,octa-cis-undecaprenyl diphosphate = [GlcNAc-(1-&gt;4)-Mur2Ac(oyl-L-Ala-gamma-D-Glu-L-Lys-D-Ala-D-Ala)](n+1)-di-trans,octa-cis-undecaprenyl diphosphate + di-trans,octa-cis-undecaprenyl diphosphate + H(+)</text>
        <dbReference type="Rhea" id="RHEA:23708"/>
        <dbReference type="Rhea" id="RHEA-COMP:9602"/>
        <dbReference type="Rhea" id="RHEA-COMP:9603"/>
        <dbReference type="ChEBI" id="CHEBI:15378"/>
        <dbReference type="ChEBI" id="CHEBI:58405"/>
        <dbReference type="ChEBI" id="CHEBI:60033"/>
        <dbReference type="ChEBI" id="CHEBI:78435"/>
        <dbReference type="EC" id="2.4.99.28"/>
    </reaction>
</comment>
<evidence type="ECO:0000256" key="8">
    <source>
        <dbReference type="ARBA" id="ARBA00049902"/>
    </source>
</evidence>
<dbReference type="InterPro" id="IPR012338">
    <property type="entry name" value="Beta-lactam/transpept-like"/>
</dbReference>
<dbReference type="PANTHER" id="PTHR32282:SF33">
    <property type="entry name" value="PEPTIDOGLYCAN GLYCOSYLTRANSFERASE"/>
    <property type="match status" value="1"/>
</dbReference>
<keyword evidence="5" id="KW-0378">Hydrolase</keyword>
<keyword evidence="1" id="KW-0121">Carboxypeptidase</keyword>
<feature type="region of interest" description="Disordered" evidence="9">
    <location>
        <begin position="1"/>
        <end position="35"/>
    </location>
</feature>
<dbReference type="Pfam" id="PF00912">
    <property type="entry name" value="Transgly"/>
    <property type="match status" value="1"/>
</dbReference>
<comment type="caution">
    <text evidence="12">The sequence shown here is derived from an EMBL/GenBank/DDBJ whole genome shotgun (WGS) entry which is preliminary data.</text>
</comment>
<dbReference type="InterPro" id="IPR001264">
    <property type="entry name" value="Glyco_trans_51"/>
</dbReference>
<dbReference type="NCBIfam" id="TIGR02074">
    <property type="entry name" value="PBP_1a_fam"/>
    <property type="match status" value="1"/>
</dbReference>
<keyword evidence="2" id="KW-0645">Protease</keyword>
<dbReference type="Pfam" id="PF00905">
    <property type="entry name" value="Transpeptidase"/>
    <property type="match status" value="1"/>
</dbReference>
<evidence type="ECO:0000259" key="10">
    <source>
        <dbReference type="Pfam" id="PF00905"/>
    </source>
</evidence>
<reference evidence="13" key="1">
    <citation type="journal article" date="2024" name="Algal Res.">
        <title>Biochemical, toxicological and genomic investigation of a high-biomass producing Limnothrix strain isolated from Italian shallow drinking water reservoir.</title>
        <authorList>
            <person name="Simonazzi M."/>
            <person name="Shishido T.K."/>
            <person name="Delbaje E."/>
            <person name="Wahlsten M."/>
            <person name="Fewer D.P."/>
            <person name="Sivonen K."/>
            <person name="Pezzolesi L."/>
            <person name="Pistocchi R."/>
        </authorList>
    </citation>
    <scope>NUCLEOTIDE SEQUENCE [LARGE SCALE GENOMIC DNA]</scope>
    <source>
        <strain evidence="13">LRLZ20PSL1</strain>
    </source>
</reference>
<organism evidence="12 13">
    <name type="scientific">Limnothrix redekei LRLZ20PSL1</name>
    <dbReference type="NCBI Taxonomy" id="3112953"/>
    <lineage>
        <taxon>Bacteria</taxon>
        <taxon>Bacillati</taxon>
        <taxon>Cyanobacteriota</taxon>
        <taxon>Cyanophyceae</taxon>
        <taxon>Pseudanabaenales</taxon>
        <taxon>Pseudanabaenaceae</taxon>
        <taxon>Limnothrix</taxon>
    </lineage>
</organism>
<evidence type="ECO:0000313" key="13">
    <source>
        <dbReference type="Proteomes" id="UP001604335"/>
    </source>
</evidence>
<evidence type="ECO:0000256" key="9">
    <source>
        <dbReference type="SAM" id="MobiDB-lite"/>
    </source>
</evidence>
<keyword evidence="4" id="KW-0808">Transferase</keyword>
<evidence type="ECO:0000256" key="7">
    <source>
        <dbReference type="ARBA" id="ARBA00034000"/>
    </source>
</evidence>
<evidence type="ECO:0000256" key="2">
    <source>
        <dbReference type="ARBA" id="ARBA00022670"/>
    </source>
</evidence>
<dbReference type="PANTHER" id="PTHR32282">
    <property type="entry name" value="BINDING PROTEIN TRANSPEPTIDASE, PUTATIVE-RELATED"/>
    <property type="match status" value="1"/>
</dbReference>